<gene>
    <name evidence="1" type="ORF">EGR_08961</name>
</gene>
<name>W6U703_ECHGR</name>
<dbReference type="CTD" id="36344676"/>
<dbReference type="EMBL" id="APAU02000126">
    <property type="protein sequence ID" value="EUB56156.1"/>
    <property type="molecule type" value="Genomic_DNA"/>
</dbReference>
<sequence>MQTKIRTIMRSHFNAHHSAYAYFLQLSQLFCVSDRYVAREIDSCRYEKLEQKYFLLLKFVDAYFLQSIGGFQACTVIKHSAFTTKSVIAGILVLECNFSGLFTYIIKNSLFATLNLRDLVLSPQSFPITFTVRYSVNCLRLPSRCFLFWYDFLTNLVIAEEK</sequence>
<organism evidence="1 2">
    <name type="scientific">Echinococcus granulosus</name>
    <name type="common">Hydatid tapeworm</name>
    <dbReference type="NCBI Taxonomy" id="6210"/>
    <lineage>
        <taxon>Eukaryota</taxon>
        <taxon>Metazoa</taxon>
        <taxon>Spiralia</taxon>
        <taxon>Lophotrochozoa</taxon>
        <taxon>Platyhelminthes</taxon>
        <taxon>Cestoda</taxon>
        <taxon>Eucestoda</taxon>
        <taxon>Cyclophyllidea</taxon>
        <taxon>Taeniidae</taxon>
        <taxon>Echinococcus</taxon>
        <taxon>Echinococcus granulosus group</taxon>
    </lineage>
</organism>
<comment type="caution">
    <text evidence="1">The sequence shown here is derived from an EMBL/GenBank/DDBJ whole genome shotgun (WGS) entry which is preliminary data.</text>
</comment>
<keyword evidence="2" id="KW-1185">Reference proteome</keyword>
<dbReference type="GeneID" id="36344676"/>
<evidence type="ECO:0000313" key="1">
    <source>
        <dbReference type="EMBL" id="EUB56156.1"/>
    </source>
</evidence>
<reference evidence="1 2" key="1">
    <citation type="journal article" date="2013" name="Nat. Genet.">
        <title>The genome of the hydatid tapeworm Echinococcus granulosus.</title>
        <authorList>
            <person name="Zheng H."/>
            <person name="Zhang W."/>
            <person name="Zhang L."/>
            <person name="Zhang Z."/>
            <person name="Li J."/>
            <person name="Lu G."/>
            <person name="Zhu Y."/>
            <person name="Wang Y."/>
            <person name="Huang Y."/>
            <person name="Liu J."/>
            <person name="Kang H."/>
            <person name="Chen J."/>
            <person name="Wang L."/>
            <person name="Chen A."/>
            <person name="Yu S."/>
            <person name="Gao Z."/>
            <person name="Jin L."/>
            <person name="Gu W."/>
            <person name="Wang Z."/>
            <person name="Zhao L."/>
            <person name="Shi B."/>
            <person name="Wen H."/>
            <person name="Lin R."/>
            <person name="Jones M.K."/>
            <person name="Brejova B."/>
            <person name="Vinar T."/>
            <person name="Zhao G."/>
            <person name="McManus D.P."/>
            <person name="Chen Z."/>
            <person name="Zhou Y."/>
            <person name="Wang S."/>
        </authorList>
    </citation>
    <scope>NUCLEOTIDE SEQUENCE [LARGE SCALE GENOMIC DNA]</scope>
</reference>
<dbReference type="AlphaFoldDB" id="W6U703"/>
<protein>
    <submittedName>
        <fullName evidence="1">Uncharacterized protein</fullName>
    </submittedName>
</protein>
<dbReference type="KEGG" id="egl:EGR_08961"/>
<proteinExistence type="predicted"/>
<evidence type="ECO:0000313" key="2">
    <source>
        <dbReference type="Proteomes" id="UP000019149"/>
    </source>
</evidence>
<dbReference type="RefSeq" id="XP_024347352.1">
    <property type="nucleotide sequence ID" value="XM_024498210.1"/>
</dbReference>
<dbReference type="Proteomes" id="UP000019149">
    <property type="component" value="Unassembled WGS sequence"/>
</dbReference>
<accession>W6U703</accession>